<dbReference type="EMBL" id="KT428651">
    <property type="protein sequence ID" value="AMX22296.1"/>
    <property type="molecule type" value="Genomic_DNA"/>
</dbReference>
<protein>
    <submittedName>
        <fullName evidence="1">Uncharacterized protein</fullName>
    </submittedName>
</protein>
<name>A0A191MX96_CRYPA</name>
<reference evidence="1" key="1">
    <citation type="journal article" date="2016" name="PLoS ONE">
        <title>Intron Derived Size Polymorphism in the Mitochondrial Genomes of Closely Related Chrysoporthe Species.</title>
        <authorList>
            <person name="Kanzi A.M."/>
            <person name="Wingfield B.D."/>
            <person name="Steenkamp E.T."/>
            <person name="Naidoo S."/>
            <person name="van der Merwe N.A."/>
        </authorList>
    </citation>
    <scope>NUCLEOTIDE SEQUENCE</scope>
</reference>
<keyword evidence="1" id="KW-0496">Mitochondrion</keyword>
<accession>A0A191MX96</accession>
<organism evidence="1">
    <name type="scientific">Cryphonectria parasitica</name>
    <name type="common">Chestnut blight fungus</name>
    <name type="synonym">Endothia parasitica</name>
    <dbReference type="NCBI Taxonomy" id="5116"/>
    <lineage>
        <taxon>Eukaryota</taxon>
        <taxon>Fungi</taxon>
        <taxon>Dikarya</taxon>
        <taxon>Ascomycota</taxon>
        <taxon>Pezizomycotina</taxon>
        <taxon>Sordariomycetes</taxon>
        <taxon>Sordariomycetidae</taxon>
        <taxon>Diaporthales</taxon>
        <taxon>Cryphonectriaceae</taxon>
        <taxon>Cryphonectria-Endothia species complex</taxon>
        <taxon>Cryphonectria</taxon>
    </lineage>
</organism>
<dbReference type="AlphaFoldDB" id="A0A191MX96"/>
<proteinExistence type="predicted"/>
<gene>
    <name evidence="1" type="primary">orf148</name>
</gene>
<geneLocation type="mitochondrion" evidence="1"/>
<sequence>MVMENQMFNIIKDILSTSPLNYETQLKIEELVFKGFKELSSNPDNIVNILGGFNSKLFSNHKFRSFIHNTMGSIKLLIKEFKYSLNKNLNKNKTKKGRNEIILLEIILSNLNIKDILSTIIMTFFNILTYNMVKKEEKMEIIFFKQIL</sequence>
<evidence type="ECO:0000313" key="1">
    <source>
        <dbReference type="EMBL" id="AMX22296.1"/>
    </source>
</evidence>